<accession>A0A6S6TXV9</accession>
<sequence length="526" mass="61844">MKVAFICSGDPVDLKYLRENRDSIKKALSSEWRVIYQQPLQNLQDLILTIKEWKDESIEEFLFFYTGHGNVCERKRNLNLKLFYDNKITINDIFDEIAELNPKKTAIVLDACYSGNYNKVAFSGNIQLFTSSTEFQQSFEFTKEDEPKNSVFSHFFCEAIENLRGKITLSDIEKEITPQLEEYFECDIMRDQSPLLISYGNDPIVLVDKTLEEHQKKLQAPYQFIINYLTKNNVTIEKIIESIEKYAKTIVVNALSKHQNINDLITHLADEESFVCVIQDLFKNDDEEIEQWLKEHKKECKSIEQETEARVVIVFTSKRDGQKYDVSFLSNKFTQFNGSVNVDLEDKESKNDLIKRIVDSVRIGNPKVDLILPMELLNEEINLWEAGFLESLSRFSRVRIRYLNRYESNGEIKEYYKIQWKVIEDRLGKHHSLFPIVTLDNLREVGNNMKECGIASTCLFEEQHWNFILQTEVSFIMLWLTKETGEDLTPYYQKLNELEDNYYALNDKPINLMYDNPNDYYYGKGE</sequence>
<reference evidence="2" key="1">
    <citation type="submission" date="2020-01" db="EMBL/GenBank/DDBJ databases">
        <authorList>
            <person name="Meier V. D."/>
            <person name="Meier V D."/>
        </authorList>
    </citation>
    <scope>NUCLEOTIDE SEQUENCE</scope>
    <source>
        <strain evidence="2">HLG_WM_MAG_02</strain>
    </source>
</reference>
<organism evidence="2">
    <name type="scientific">uncultured Sulfurovum sp</name>
    <dbReference type="NCBI Taxonomy" id="269237"/>
    <lineage>
        <taxon>Bacteria</taxon>
        <taxon>Pseudomonadati</taxon>
        <taxon>Campylobacterota</taxon>
        <taxon>Epsilonproteobacteria</taxon>
        <taxon>Campylobacterales</taxon>
        <taxon>Sulfurovaceae</taxon>
        <taxon>Sulfurovum</taxon>
        <taxon>environmental samples</taxon>
    </lineage>
</organism>
<dbReference type="GO" id="GO:0004197">
    <property type="term" value="F:cysteine-type endopeptidase activity"/>
    <property type="evidence" value="ECO:0007669"/>
    <property type="project" value="InterPro"/>
</dbReference>
<evidence type="ECO:0000259" key="1">
    <source>
        <dbReference type="Pfam" id="PF00656"/>
    </source>
</evidence>
<dbReference type="EMBL" id="CACVAZ010000122">
    <property type="protein sequence ID" value="CAA6819349.1"/>
    <property type="molecule type" value="Genomic_DNA"/>
</dbReference>
<dbReference type="GO" id="GO:0006508">
    <property type="term" value="P:proteolysis"/>
    <property type="evidence" value="ECO:0007669"/>
    <property type="project" value="InterPro"/>
</dbReference>
<evidence type="ECO:0000313" key="2">
    <source>
        <dbReference type="EMBL" id="CAA6819349.1"/>
    </source>
</evidence>
<dbReference type="InterPro" id="IPR029030">
    <property type="entry name" value="Caspase-like_dom_sf"/>
</dbReference>
<gene>
    <name evidence="2" type="ORF">HELGO_WM46480</name>
</gene>
<dbReference type="Pfam" id="PF00656">
    <property type="entry name" value="Peptidase_C14"/>
    <property type="match status" value="1"/>
</dbReference>
<protein>
    <recommendedName>
        <fullName evidence="1">Peptidase C14 caspase domain-containing protein</fullName>
    </recommendedName>
</protein>
<dbReference type="Gene3D" id="3.40.50.1460">
    <property type="match status" value="1"/>
</dbReference>
<name>A0A6S6TXV9_9BACT</name>
<feature type="domain" description="Peptidase C14 caspase" evidence="1">
    <location>
        <begin position="43"/>
        <end position="181"/>
    </location>
</feature>
<dbReference type="InterPro" id="IPR011600">
    <property type="entry name" value="Pept_C14_caspase"/>
</dbReference>
<dbReference type="AlphaFoldDB" id="A0A6S6TXV9"/>
<proteinExistence type="predicted"/>
<dbReference type="SUPFAM" id="SSF52129">
    <property type="entry name" value="Caspase-like"/>
    <property type="match status" value="1"/>
</dbReference>